<gene>
    <name evidence="2" type="ORF">Taro_011986</name>
</gene>
<sequence>DARKGGRATSARKGHPPVDDEAVPIPAQHVRLPRVRPRPPPPPLPRLRPQEVPRLQLPLHFFRHLLRRLLLFIGLPDAPNPIGSEAALHCSVFAAPSRLPPARLDEAAGAELARSQGGDGGWSWLWSLGWAKKAEKEKSLTT</sequence>
<dbReference type="AlphaFoldDB" id="A0A843UHS1"/>
<evidence type="ECO:0000313" key="3">
    <source>
        <dbReference type="Proteomes" id="UP000652761"/>
    </source>
</evidence>
<evidence type="ECO:0000256" key="1">
    <source>
        <dbReference type="SAM" id="MobiDB-lite"/>
    </source>
</evidence>
<feature type="region of interest" description="Disordered" evidence="1">
    <location>
        <begin position="1"/>
        <end position="49"/>
    </location>
</feature>
<evidence type="ECO:0000313" key="2">
    <source>
        <dbReference type="EMBL" id="MQL79539.1"/>
    </source>
</evidence>
<keyword evidence="3" id="KW-1185">Reference proteome</keyword>
<reference evidence="2" key="1">
    <citation type="submission" date="2017-07" db="EMBL/GenBank/DDBJ databases">
        <title>Taro Niue Genome Assembly and Annotation.</title>
        <authorList>
            <person name="Atibalentja N."/>
            <person name="Keating K."/>
            <person name="Fields C.J."/>
        </authorList>
    </citation>
    <scope>NUCLEOTIDE SEQUENCE</scope>
    <source>
        <strain evidence="2">Niue_2</strain>
        <tissue evidence="2">Leaf</tissue>
    </source>
</reference>
<name>A0A843UHS1_COLES</name>
<dbReference type="EMBL" id="NMUH01000461">
    <property type="protein sequence ID" value="MQL79539.1"/>
    <property type="molecule type" value="Genomic_DNA"/>
</dbReference>
<feature type="non-terminal residue" evidence="2">
    <location>
        <position position="1"/>
    </location>
</feature>
<feature type="compositionally biased region" description="Basic residues" evidence="1">
    <location>
        <begin position="1"/>
        <end position="15"/>
    </location>
</feature>
<dbReference type="Proteomes" id="UP000652761">
    <property type="component" value="Unassembled WGS sequence"/>
</dbReference>
<accession>A0A843UHS1</accession>
<proteinExistence type="predicted"/>
<protein>
    <submittedName>
        <fullName evidence="2">Uncharacterized protein</fullName>
    </submittedName>
</protein>
<comment type="caution">
    <text evidence="2">The sequence shown here is derived from an EMBL/GenBank/DDBJ whole genome shotgun (WGS) entry which is preliminary data.</text>
</comment>
<organism evidence="2 3">
    <name type="scientific">Colocasia esculenta</name>
    <name type="common">Wild taro</name>
    <name type="synonym">Arum esculentum</name>
    <dbReference type="NCBI Taxonomy" id="4460"/>
    <lineage>
        <taxon>Eukaryota</taxon>
        <taxon>Viridiplantae</taxon>
        <taxon>Streptophyta</taxon>
        <taxon>Embryophyta</taxon>
        <taxon>Tracheophyta</taxon>
        <taxon>Spermatophyta</taxon>
        <taxon>Magnoliopsida</taxon>
        <taxon>Liliopsida</taxon>
        <taxon>Araceae</taxon>
        <taxon>Aroideae</taxon>
        <taxon>Colocasieae</taxon>
        <taxon>Colocasia</taxon>
    </lineage>
</organism>